<keyword evidence="2" id="KW-0479">Metal-binding</keyword>
<dbReference type="GO" id="GO:0046872">
    <property type="term" value="F:metal ion binding"/>
    <property type="evidence" value="ECO:0007669"/>
    <property type="project" value="UniProtKB-KW"/>
</dbReference>
<dbReference type="InterPro" id="IPR000891">
    <property type="entry name" value="PYR_CT"/>
</dbReference>
<gene>
    <name evidence="5" type="ORF">METZ01_LOCUS13512</name>
</gene>
<accession>A0A381P355</accession>
<dbReference type="EMBL" id="UINC01000756">
    <property type="protein sequence ID" value="SUZ60658.1"/>
    <property type="molecule type" value="Genomic_DNA"/>
</dbReference>
<dbReference type="GO" id="GO:0006552">
    <property type="term" value="P:L-leucine catabolic process"/>
    <property type="evidence" value="ECO:0007669"/>
    <property type="project" value="TreeGrafter"/>
</dbReference>
<keyword evidence="3" id="KW-0456">Lyase</keyword>
<evidence type="ECO:0000313" key="5">
    <source>
        <dbReference type="EMBL" id="SUZ60658.1"/>
    </source>
</evidence>
<dbReference type="Pfam" id="PF00682">
    <property type="entry name" value="HMGL-like"/>
    <property type="match status" value="1"/>
</dbReference>
<comment type="similarity">
    <text evidence="1">Belongs to the HMG-CoA lyase family.</text>
</comment>
<dbReference type="GO" id="GO:0046951">
    <property type="term" value="P:ketone body biosynthetic process"/>
    <property type="evidence" value="ECO:0007669"/>
    <property type="project" value="TreeGrafter"/>
</dbReference>
<sequence>MSNLLPKSVNIFDDTMREGLQIESPDIPVSEKLRLLDAIGEMGAKNISIGSFAHPKWTPSMACIDELADAFVPKPGINYTAAVFNKRGFDRADGYFPKINVRGRKFGTHVELCDTFARRNYNRTQVEQIAAMDASVASAKAAGAEAGSIAVGNPFGSNFEGPFSLETRMELIDLMMSKWEHAGIKVDRVSFLDAMGWNMPHTVRETITAIRDKYPDVETYHMHLHNTRGATIASYYEALLLG</sequence>
<evidence type="ECO:0000256" key="1">
    <source>
        <dbReference type="ARBA" id="ARBA00009405"/>
    </source>
</evidence>
<feature type="domain" description="Pyruvate carboxyltransferase" evidence="4">
    <location>
        <begin position="9"/>
        <end position="242"/>
    </location>
</feature>
<dbReference type="AlphaFoldDB" id="A0A381P355"/>
<evidence type="ECO:0000256" key="2">
    <source>
        <dbReference type="ARBA" id="ARBA00022723"/>
    </source>
</evidence>
<dbReference type="Gene3D" id="3.20.20.70">
    <property type="entry name" value="Aldolase class I"/>
    <property type="match status" value="1"/>
</dbReference>
<dbReference type="GO" id="GO:0004419">
    <property type="term" value="F:hydroxymethylglutaryl-CoA lyase activity"/>
    <property type="evidence" value="ECO:0007669"/>
    <property type="project" value="TreeGrafter"/>
</dbReference>
<organism evidence="5">
    <name type="scientific">marine metagenome</name>
    <dbReference type="NCBI Taxonomy" id="408172"/>
    <lineage>
        <taxon>unclassified sequences</taxon>
        <taxon>metagenomes</taxon>
        <taxon>ecological metagenomes</taxon>
    </lineage>
</organism>
<protein>
    <recommendedName>
        <fullName evidence="4">Pyruvate carboxyltransferase domain-containing protein</fullName>
    </recommendedName>
</protein>
<reference evidence="5" key="1">
    <citation type="submission" date="2018-05" db="EMBL/GenBank/DDBJ databases">
        <authorList>
            <person name="Lanie J.A."/>
            <person name="Ng W.-L."/>
            <person name="Kazmierczak K.M."/>
            <person name="Andrzejewski T.M."/>
            <person name="Davidsen T.M."/>
            <person name="Wayne K.J."/>
            <person name="Tettelin H."/>
            <person name="Glass J.I."/>
            <person name="Rusch D."/>
            <person name="Podicherti R."/>
            <person name="Tsui H.-C.T."/>
            <person name="Winkler M.E."/>
        </authorList>
    </citation>
    <scope>NUCLEOTIDE SEQUENCE</scope>
</reference>
<dbReference type="SUPFAM" id="SSF51569">
    <property type="entry name" value="Aldolase"/>
    <property type="match status" value="1"/>
</dbReference>
<evidence type="ECO:0000259" key="4">
    <source>
        <dbReference type="PROSITE" id="PS50991"/>
    </source>
</evidence>
<dbReference type="PROSITE" id="PS50991">
    <property type="entry name" value="PYR_CT"/>
    <property type="match status" value="1"/>
</dbReference>
<dbReference type="InterPro" id="IPR013785">
    <property type="entry name" value="Aldolase_TIM"/>
</dbReference>
<proteinExistence type="inferred from homology"/>
<dbReference type="PANTHER" id="PTHR42738">
    <property type="entry name" value="HYDROXYMETHYLGLUTARYL-COA LYASE"/>
    <property type="match status" value="1"/>
</dbReference>
<name>A0A381P355_9ZZZZ</name>
<evidence type="ECO:0000256" key="3">
    <source>
        <dbReference type="ARBA" id="ARBA00023239"/>
    </source>
</evidence>
<dbReference type="InterPro" id="IPR043594">
    <property type="entry name" value="HMGL"/>
</dbReference>
<dbReference type="PANTHER" id="PTHR42738:SF7">
    <property type="entry name" value="HYDROXYMETHYLGLUTARYL-COA LYASE"/>
    <property type="match status" value="1"/>
</dbReference>
<feature type="non-terminal residue" evidence="5">
    <location>
        <position position="242"/>
    </location>
</feature>